<dbReference type="Pfam" id="PF18050">
    <property type="entry name" value="Cyclophil_like2"/>
    <property type="match status" value="1"/>
</dbReference>
<feature type="domain" description="Cyclophilin-like" evidence="1">
    <location>
        <begin position="27"/>
        <end position="138"/>
    </location>
</feature>
<dbReference type="InterPro" id="IPR029000">
    <property type="entry name" value="Cyclophilin-like_dom_sf"/>
</dbReference>
<proteinExistence type="predicted"/>
<dbReference type="EMBL" id="CP063091">
    <property type="protein sequence ID" value="QOR04877.1"/>
    <property type="molecule type" value="Genomic_DNA"/>
</dbReference>
<dbReference type="Gene3D" id="2.40.100.20">
    <property type="match status" value="1"/>
</dbReference>
<gene>
    <name evidence="2" type="ORF">A0071_02740</name>
</gene>
<dbReference type="Proteomes" id="UP000594874">
    <property type="component" value="Chromosome"/>
</dbReference>
<dbReference type="RefSeq" id="WP_027304886.1">
    <property type="nucleotide sequence ID" value="NZ_CP063091.1"/>
</dbReference>
<evidence type="ECO:0000259" key="1">
    <source>
        <dbReference type="Pfam" id="PF18050"/>
    </source>
</evidence>
<reference evidence="2 3" key="1">
    <citation type="submission" date="2020-10" db="EMBL/GenBank/DDBJ databases">
        <title>Campylobacter and Helicobacter PacBio genomes.</title>
        <authorList>
            <person name="Lane C."/>
        </authorList>
    </citation>
    <scope>NUCLEOTIDE SEQUENCE [LARGE SCALE GENOMIC DNA]</scope>
    <source>
        <strain evidence="2 3">2010D-8469</strain>
    </source>
</reference>
<evidence type="ECO:0000313" key="2">
    <source>
        <dbReference type="EMBL" id="QOR04877.1"/>
    </source>
</evidence>
<dbReference type="InterPro" id="IPR041183">
    <property type="entry name" value="Cyclophilin-like"/>
</dbReference>
<accession>A0ABX6U0Q4</accession>
<protein>
    <recommendedName>
        <fullName evidence="1">Cyclophilin-like domain-containing protein</fullName>
    </recommendedName>
</protein>
<keyword evidence="3" id="KW-1185">Reference proteome</keyword>
<evidence type="ECO:0000313" key="3">
    <source>
        <dbReference type="Proteomes" id="UP000594874"/>
    </source>
</evidence>
<name>A0ABX6U0Q4_9BACT</name>
<sequence>MKKFLILFVFLALNLFAKEGTMEIKFSFDGNAFLIVLDDNAAAREFYAMLPLEFEMSDYVGKEKIAHLDKRLSLENMQGYEPQIGDFFYFSPWGNIGIFYEKQPPYTGLIKLGVIKEPKEELIKRLRDKKQNFKAIIEKHSK</sequence>
<dbReference type="SUPFAM" id="SSF50891">
    <property type="entry name" value="Cyclophilin-like"/>
    <property type="match status" value="1"/>
</dbReference>
<organism evidence="2 3">
    <name type="scientific">Campylobacter cuniculorum</name>
    <dbReference type="NCBI Taxonomy" id="374106"/>
    <lineage>
        <taxon>Bacteria</taxon>
        <taxon>Pseudomonadati</taxon>
        <taxon>Campylobacterota</taxon>
        <taxon>Epsilonproteobacteria</taxon>
        <taxon>Campylobacterales</taxon>
        <taxon>Campylobacteraceae</taxon>
        <taxon>Campylobacter</taxon>
    </lineage>
</organism>